<dbReference type="GO" id="GO:0004818">
    <property type="term" value="F:glutamate-tRNA ligase activity"/>
    <property type="evidence" value="ECO:0007669"/>
    <property type="project" value="UniProtKB-UniRule"/>
</dbReference>
<feature type="binding site" evidence="7">
    <location>
        <position position="253"/>
    </location>
    <ligand>
        <name>ATP</name>
        <dbReference type="ChEBI" id="CHEBI:30616"/>
    </ligand>
</feature>
<dbReference type="Pfam" id="PF00749">
    <property type="entry name" value="tRNA-synt_1c"/>
    <property type="match status" value="1"/>
</dbReference>
<dbReference type="InterPro" id="IPR008925">
    <property type="entry name" value="aa_tRNA-synth_I_cd-bd_sf"/>
</dbReference>
<evidence type="ECO:0000256" key="6">
    <source>
        <dbReference type="ARBA" id="ARBA00023146"/>
    </source>
</evidence>
<dbReference type="CDD" id="cd00808">
    <property type="entry name" value="GluRS_core"/>
    <property type="match status" value="1"/>
</dbReference>
<feature type="domain" description="Glutamyl/glutaminyl-tRNA synthetase class Ib catalytic" evidence="8">
    <location>
        <begin position="3"/>
        <end position="319"/>
    </location>
</feature>
<reference evidence="11" key="1">
    <citation type="submission" date="2017-09" db="EMBL/GenBank/DDBJ databases">
        <title>Depth-based differentiation of microbial function through sediment-hosted aquifers and enrichment of novel symbionts in the deep terrestrial subsurface.</title>
        <authorList>
            <person name="Probst A.J."/>
            <person name="Ladd B."/>
            <person name="Jarett J.K."/>
            <person name="Geller-Mcgrath D.E."/>
            <person name="Sieber C.M.K."/>
            <person name="Emerson J.B."/>
            <person name="Anantharaman K."/>
            <person name="Thomas B.C."/>
            <person name="Malmstrom R."/>
            <person name="Stieglmeier M."/>
            <person name="Klingl A."/>
            <person name="Woyke T."/>
            <person name="Ryan C.M."/>
            <person name="Banfield J.F."/>
        </authorList>
    </citation>
    <scope>NUCLEOTIDE SEQUENCE [LARGE SCALE GENOMIC DNA]</scope>
</reference>
<comment type="caution">
    <text evidence="10">The sequence shown here is derived from an EMBL/GenBank/DDBJ whole genome shotgun (WGS) entry which is preliminary data.</text>
</comment>
<dbReference type="PANTHER" id="PTHR43311">
    <property type="entry name" value="GLUTAMATE--TRNA LIGASE"/>
    <property type="match status" value="1"/>
</dbReference>
<comment type="similarity">
    <text evidence="1 7">Belongs to the class-I aminoacyl-tRNA synthetase family. Glutamate--tRNA ligase type 1 subfamily.</text>
</comment>
<organism evidence="10 11">
    <name type="scientific">candidate division WWE3 bacterium CG08_land_8_20_14_0_20_40_13</name>
    <dbReference type="NCBI Taxonomy" id="1975084"/>
    <lineage>
        <taxon>Bacteria</taxon>
        <taxon>Katanobacteria</taxon>
    </lineage>
</organism>
<keyword evidence="3 7" id="KW-0547">Nucleotide-binding</keyword>
<gene>
    <name evidence="7" type="primary">gltX</name>
    <name evidence="10" type="ORF">COT49_02275</name>
</gene>
<dbReference type="Gene3D" id="1.10.10.350">
    <property type="match status" value="1"/>
</dbReference>
<dbReference type="InterPro" id="IPR049940">
    <property type="entry name" value="GluQ/Sye"/>
</dbReference>
<dbReference type="GO" id="GO:0005829">
    <property type="term" value="C:cytosol"/>
    <property type="evidence" value="ECO:0007669"/>
    <property type="project" value="TreeGrafter"/>
</dbReference>
<evidence type="ECO:0000259" key="8">
    <source>
        <dbReference type="Pfam" id="PF00749"/>
    </source>
</evidence>
<keyword evidence="4 7" id="KW-0067">ATP-binding</keyword>
<comment type="caution">
    <text evidence="7">Lacks conserved residue(s) required for the propagation of feature annotation.</text>
</comment>
<comment type="catalytic activity">
    <reaction evidence="7">
        <text>tRNA(Glu) + L-glutamate + ATP = L-glutamyl-tRNA(Glu) + AMP + diphosphate</text>
        <dbReference type="Rhea" id="RHEA:23540"/>
        <dbReference type="Rhea" id="RHEA-COMP:9663"/>
        <dbReference type="Rhea" id="RHEA-COMP:9680"/>
        <dbReference type="ChEBI" id="CHEBI:29985"/>
        <dbReference type="ChEBI" id="CHEBI:30616"/>
        <dbReference type="ChEBI" id="CHEBI:33019"/>
        <dbReference type="ChEBI" id="CHEBI:78442"/>
        <dbReference type="ChEBI" id="CHEBI:78520"/>
        <dbReference type="ChEBI" id="CHEBI:456215"/>
        <dbReference type="EC" id="6.1.1.17"/>
    </reaction>
</comment>
<evidence type="ECO:0000256" key="2">
    <source>
        <dbReference type="ARBA" id="ARBA00022598"/>
    </source>
</evidence>
<dbReference type="Proteomes" id="UP000230340">
    <property type="component" value="Unassembled WGS sequence"/>
</dbReference>
<dbReference type="FunFam" id="3.40.50.620:FF:000045">
    <property type="entry name" value="Glutamate--tRNA ligase, mitochondrial"/>
    <property type="match status" value="1"/>
</dbReference>
<dbReference type="InterPro" id="IPR014729">
    <property type="entry name" value="Rossmann-like_a/b/a_fold"/>
</dbReference>
<evidence type="ECO:0000256" key="7">
    <source>
        <dbReference type="HAMAP-Rule" id="MF_00022"/>
    </source>
</evidence>
<evidence type="ECO:0000256" key="3">
    <source>
        <dbReference type="ARBA" id="ARBA00022741"/>
    </source>
</evidence>
<keyword evidence="7" id="KW-0963">Cytoplasm</keyword>
<dbReference type="SUPFAM" id="SSF48163">
    <property type="entry name" value="An anticodon-binding domain of class I aminoacyl-tRNA synthetases"/>
    <property type="match status" value="1"/>
</dbReference>
<dbReference type="GO" id="GO:0006424">
    <property type="term" value="P:glutamyl-tRNA aminoacylation"/>
    <property type="evidence" value="ECO:0007669"/>
    <property type="project" value="UniProtKB-UniRule"/>
</dbReference>
<keyword evidence="2 7" id="KW-0436">Ligase</keyword>
<dbReference type="GO" id="GO:0000049">
    <property type="term" value="F:tRNA binding"/>
    <property type="evidence" value="ECO:0007669"/>
    <property type="project" value="InterPro"/>
</dbReference>
<dbReference type="PANTHER" id="PTHR43311:SF2">
    <property type="entry name" value="GLUTAMATE--TRNA LIGASE, MITOCHONDRIAL-RELATED"/>
    <property type="match status" value="1"/>
</dbReference>
<dbReference type="InterPro" id="IPR020058">
    <property type="entry name" value="Glu/Gln-tRNA-synth_Ib_cat-dom"/>
</dbReference>
<dbReference type="InterPro" id="IPR000924">
    <property type="entry name" value="Glu/Gln-tRNA-synth"/>
</dbReference>
<dbReference type="InterPro" id="IPR033910">
    <property type="entry name" value="GluRS_core"/>
</dbReference>
<keyword evidence="6 7" id="KW-0030">Aminoacyl-tRNA synthetase</keyword>
<dbReference type="GO" id="GO:0008270">
    <property type="term" value="F:zinc ion binding"/>
    <property type="evidence" value="ECO:0007669"/>
    <property type="project" value="InterPro"/>
</dbReference>
<proteinExistence type="inferred from homology"/>
<evidence type="ECO:0000313" key="10">
    <source>
        <dbReference type="EMBL" id="PIS23006.1"/>
    </source>
</evidence>
<accession>A0A2H0XDJ7</accession>
<dbReference type="Pfam" id="PF19269">
    <property type="entry name" value="Anticodon_2"/>
    <property type="match status" value="1"/>
</dbReference>
<name>A0A2H0XDJ7_UNCKA</name>
<evidence type="ECO:0000256" key="4">
    <source>
        <dbReference type="ARBA" id="ARBA00022840"/>
    </source>
</evidence>
<dbReference type="InterPro" id="IPR004527">
    <property type="entry name" value="Glu-tRNA-ligase_bac/mito"/>
</dbReference>
<evidence type="ECO:0000256" key="1">
    <source>
        <dbReference type="ARBA" id="ARBA00007894"/>
    </source>
</evidence>
<dbReference type="InterPro" id="IPR001412">
    <property type="entry name" value="aa-tRNA-synth_I_CS"/>
</dbReference>
<evidence type="ECO:0000256" key="5">
    <source>
        <dbReference type="ARBA" id="ARBA00022917"/>
    </source>
</evidence>
<dbReference type="Gene3D" id="3.40.50.620">
    <property type="entry name" value="HUPs"/>
    <property type="match status" value="1"/>
</dbReference>
<evidence type="ECO:0000259" key="9">
    <source>
        <dbReference type="Pfam" id="PF19269"/>
    </source>
</evidence>
<comment type="subcellular location">
    <subcellularLocation>
        <location evidence="7">Cytoplasm</location>
    </subcellularLocation>
</comment>
<dbReference type="PRINTS" id="PR00987">
    <property type="entry name" value="TRNASYNTHGLU"/>
</dbReference>
<dbReference type="EMBL" id="PEYT01000021">
    <property type="protein sequence ID" value="PIS23006.1"/>
    <property type="molecule type" value="Genomic_DNA"/>
</dbReference>
<protein>
    <recommendedName>
        <fullName evidence="7">Glutamate--tRNA ligase</fullName>
        <ecNumber evidence="7">6.1.1.17</ecNumber>
    </recommendedName>
    <alternativeName>
        <fullName evidence="7">Glutamyl-tRNA synthetase</fullName>
        <shortName evidence="7">GluRS</shortName>
    </alternativeName>
</protein>
<dbReference type="EC" id="6.1.1.17" evidence="7"/>
<keyword evidence="5 7" id="KW-0648">Protein biosynthesis</keyword>
<feature type="domain" description="Aminoacyl-tRNA synthetase class I anticodon-binding" evidence="9">
    <location>
        <begin position="345"/>
        <end position="476"/>
    </location>
</feature>
<dbReference type="SUPFAM" id="SSF52374">
    <property type="entry name" value="Nucleotidylyl transferase"/>
    <property type="match status" value="1"/>
</dbReference>
<dbReference type="HAMAP" id="MF_00022">
    <property type="entry name" value="Glu_tRNA_synth_type1"/>
    <property type="match status" value="1"/>
</dbReference>
<dbReference type="AlphaFoldDB" id="A0A2H0XDJ7"/>
<comment type="subunit">
    <text evidence="7">Monomer.</text>
</comment>
<sequence length="481" mass="56091">MTRTRVAPSPTGYPHIGTAYQALFDFVYAKKDPRGKFIIRIEDTDKKRFVEGAEQVVYKSLEWLGLLADESPVNGGKYGPYRQSERLDLYQKYASELVERGHAYYCFCSQERIDALREEQEKNHLPPMYDGFCKKLTSDEIQQKIANGEKYVIRMRIPEDEIITVHDSIRGEVKFLSKILDDQVLVKSDGFPTYHLAVVVDDHLMEITHVIRGEEWLSSAPKHILLYKFFGWEEPIWTHLPLLRNPNKGKISKRMGHASIFWYRDEGYLPETVLNFIALTIWGRDKDHEMFSVSDMIKEFDFSKIRIAAPVLDIAKLDWLNGVYIRNLSILDLKKRLIQFDQPIQFLDQNKLDKVLSLIKERMRRLKEFWDLADYFFADPKISKEEMVKQMLKESKLSPSKTIKDLSYLSNLKLLRWEAKEIDEALHKSQDNSQTPPRQFFMPIRIALTGKSQTPPLANVMEVLGKDEVVKRIATAKNHLA</sequence>
<dbReference type="NCBIfam" id="TIGR00464">
    <property type="entry name" value="gltX_bact"/>
    <property type="match status" value="1"/>
</dbReference>
<dbReference type="InterPro" id="IPR045462">
    <property type="entry name" value="aa-tRNA-synth_I_cd-bd"/>
</dbReference>
<feature type="short sequence motif" description="'KMSKS' region" evidence="7">
    <location>
        <begin position="250"/>
        <end position="254"/>
    </location>
</feature>
<comment type="function">
    <text evidence="7">Catalyzes the attachment of glutamate to tRNA(Glu) in a two-step reaction: glutamate is first activated by ATP to form Glu-AMP and then transferred to the acceptor end of tRNA(Glu).</text>
</comment>
<dbReference type="InterPro" id="IPR020751">
    <property type="entry name" value="aa-tRNA-synth_I_codon-bd_sub2"/>
</dbReference>
<dbReference type="GO" id="GO:0005524">
    <property type="term" value="F:ATP binding"/>
    <property type="evidence" value="ECO:0007669"/>
    <property type="project" value="UniProtKB-UniRule"/>
</dbReference>
<evidence type="ECO:0000313" key="11">
    <source>
        <dbReference type="Proteomes" id="UP000230340"/>
    </source>
</evidence>
<dbReference type="PROSITE" id="PS00178">
    <property type="entry name" value="AA_TRNA_LIGASE_I"/>
    <property type="match status" value="1"/>
</dbReference>
<feature type="short sequence motif" description="'HIGH' region" evidence="7">
    <location>
        <begin position="8"/>
        <end position="18"/>
    </location>
</feature>